<dbReference type="Gene3D" id="1.20.1070.10">
    <property type="entry name" value="Rhodopsin 7-helix transmembrane proteins"/>
    <property type="match status" value="2"/>
</dbReference>
<evidence type="ECO:0000256" key="2">
    <source>
        <dbReference type="ARBA" id="ARBA00022475"/>
    </source>
</evidence>
<feature type="transmembrane region" description="Helical" evidence="9">
    <location>
        <begin position="342"/>
        <end position="368"/>
    </location>
</feature>
<dbReference type="InterPro" id="IPR017452">
    <property type="entry name" value="GPCR_Rhodpsn_7TM"/>
</dbReference>
<keyword evidence="4 9" id="KW-1133">Transmembrane helix</keyword>
<feature type="transmembrane region" description="Helical" evidence="9">
    <location>
        <begin position="18"/>
        <end position="38"/>
    </location>
</feature>
<reference evidence="11 12" key="1">
    <citation type="submission" date="2024-02" db="EMBL/GenBank/DDBJ databases">
        <title>Chromosome-scale genome assembly of the rough periwinkle Littorina saxatilis.</title>
        <authorList>
            <person name="De Jode A."/>
            <person name="Faria R."/>
            <person name="Formenti G."/>
            <person name="Sims Y."/>
            <person name="Smith T.P."/>
            <person name="Tracey A."/>
            <person name="Wood J.M.D."/>
            <person name="Zagrodzka Z.B."/>
            <person name="Johannesson K."/>
            <person name="Butlin R.K."/>
            <person name="Leder E.H."/>
        </authorList>
    </citation>
    <scope>NUCLEOTIDE SEQUENCE [LARGE SCALE GENOMIC DNA]</scope>
    <source>
        <strain evidence="11">Snail1</strain>
        <tissue evidence="11">Muscle</tissue>
    </source>
</reference>
<evidence type="ECO:0000313" key="11">
    <source>
        <dbReference type="EMBL" id="KAK7094274.1"/>
    </source>
</evidence>
<evidence type="ECO:0000256" key="6">
    <source>
        <dbReference type="ARBA" id="ARBA00023170"/>
    </source>
</evidence>
<evidence type="ECO:0000256" key="4">
    <source>
        <dbReference type="ARBA" id="ARBA00022989"/>
    </source>
</evidence>
<dbReference type="SUPFAM" id="SSF81321">
    <property type="entry name" value="Family A G protein-coupled receptor-like"/>
    <property type="match status" value="2"/>
</dbReference>
<feature type="transmembrane region" description="Helical" evidence="9">
    <location>
        <begin position="99"/>
        <end position="118"/>
    </location>
</feature>
<dbReference type="Proteomes" id="UP001374579">
    <property type="component" value="Unassembled WGS sequence"/>
</dbReference>
<feature type="transmembrane region" description="Helical" evidence="9">
    <location>
        <begin position="58"/>
        <end position="78"/>
    </location>
</feature>
<gene>
    <name evidence="11" type="ORF">V1264_007917</name>
</gene>
<dbReference type="PRINTS" id="PR00237">
    <property type="entry name" value="GPCRRHODOPSN"/>
</dbReference>
<dbReference type="PROSITE" id="PS00237">
    <property type="entry name" value="G_PROTEIN_RECEP_F1_1"/>
    <property type="match status" value="1"/>
</dbReference>
<feature type="compositionally biased region" description="Gly residues" evidence="8">
    <location>
        <begin position="296"/>
        <end position="318"/>
    </location>
</feature>
<organism evidence="11 12">
    <name type="scientific">Littorina saxatilis</name>
    <dbReference type="NCBI Taxonomy" id="31220"/>
    <lineage>
        <taxon>Eukaryota</taxon>
        <taxon>Metazoa</taxon>
        <taxon>Spiralia</taxon>
        <taxon>Lophotrochozoa</taxon>
        <taxon>Mollusca</taxon>
        <taxon>Gastropoda</taxon>
        <taxon>Caenogastropoda</taxon>
        <taxon>Littorinimorpha</taxon>
        <taxon>Littorinoidea</taxon>
        <taxon>Littorinidae</taxon>
        <taxon>Littorina</taxon>
    </lineage>
</organism>
<dbReference type="PANTHER" id="PTHR24241">
    <property type="entry name" value="NEUROPEPTIDE RECEPTOR-RELATED G-PROTEIN COUPLED RECEPTOR"/>
    <property type="match status" value="1"/>
</dbReference>
<dbReference type="GO" id="GO:0005886">
    <property type="term" value="C:plasma membrane"/>
    <property type="evidence" value="ECO:0007669"/>
    <property type="project" value="UniProtKB-SubCell"/>
</dbReference>
<evidence type="ECO:0000256" key="7">
    <source>
        <dbReference type="RuleBase" id="RU000688"/>
    </source>
</evidence>
<dbReference type="PANTHER" id="PTHR24241:SF76">
    <property type="entry name" value="NEUROPEPTIDE SIFAMIDE RECEPTOR"/>
    <property type="match status" value="1"/>
</dbReference>
<keyword evidence="5 9" id="KW-0472">Membrane</keyword>
<keyword evidence="6 7" id="KW-0675">Receptor</keyword>
<dbReference type="PROSITE" id="PS50262">
    <property type="entry name" value="G_PROTEIN_RECEP_F1_2"/>
    <property type="match status" value="1"/>
</dbReference>
<sequence length="420" mass="45563">MSCCADVKLFVGQQVTSTIFILALAYTDIVTCSVIIPLTITMTATNNDLHYDFLCKLYMFFITFNVPLAAFIMVAIAVDRYFSICHPFLHAITPRRARLTVCCLCVFSFFLGIIVALAHGQGVMEQGGGGGGGLGNATDSGGVGDVVAASSTVTTITMGNDSSAIAITNYNATVGGGRVGGGGGGLGDVWRSSREVAVKKVEVGSGFTQEMCTFKTDIIPFDFLVSFQRFYASFYLLSLVVVLIIYALIYRSVVKRREWRRRQRSSRPASKAPVTMETEVEAVELRAKNGAPAINGGNGTTSGTGSGSGKDSGGGDGVGCSETQSLNCADKKASKERRDFNFLANIRTAAMCFVVTLVFIVSFLPAWLMAVKVISYHIVVFYLYFIYNVANPVIYAFMNHAFRKELKRVFQRDLCCCRRT</sequence>
<dbReference type="GO" id="GO:0032870">
    <property type="term" value="P:cellular response to hormone stimulus"/>
    <property type="evidence" value="ECO:0007669"/>
    <property type="project" value="TreeGrafter"/>
</dbReference>
<dbReference type="InterPro" id="IPR000276">
    <property type="entry name" value="GPCR_Rhodpsn"/>
</dbReference>
<evidence type="ECO:0000256" key="3">
    <source>
        <dbReference type="ARBA" id="ARBA00022692"/>
    </source>
</evidence>
<evidence type="ECO:0000256" key="5">
    <source>
        <dbReference type="ARBA" id="ARBA00023136"/>
    </source>
</evidence>
<protein>
    <recommendedName>
        <fullName evidence="10">G-protein coupled receptors family 1 profile domain-containing protein</fullName>
    </recommendedName>
</protein>
<comment type="caution">
    <text evidence="11">The sequence shown here is derived from an EMBL/GenBank/DDBJ whole genome shotgun (WGS) entry which is preliminary data.</text>
</comment>
<dbReference type="CDD" id="cd00637">
    <property type="entry name" value="7tm_classA_rhodopsin-like"/>
    <property type="match status" value="1"/>
</dbReference>
<keyword evidence="7" id="KW-0297">G-protein coupled receptor</keyword>
<comment type="similarity">
    <text evidence="7">Belongs to the G-protein coupled receptor 1 family.</text>
</comment>
<dbReference type="SMART" id="SM01381">
    <property type="entry name" value="7TM_GPCR_Srsx"/>
    <property type="match status" value="1"/>
</dbReference>
<evidence type="ECO:0000256" key="9">
    <source>
        <dbReference type="SAM" id="Phobius"/>
    </source>
</evidence>
<comment type="subcellular location">
    <subcellularLocation>
        <location evidence="1">Cell membrane</location>
        <topology evidence="1">Multi-pass membrane protein</topology>
    </subcellularLocation>
</comment>
<keyword evidence="7" id="KW-0807">Transducer</keyword>
<feature type="region of interest" description="Disordered" evidence="8">
    <location>
        <begin position="290"/>
        <end position="318"/>
    </location>
</feature>
<feature type="transmembrane region" description="Helical" evidence="9">
    <location>
        <begin position="374"/>
        <end position="398"/>
    </location>
</feature>
<feature type="domain" description="G-protein coupled receptors family 1 profile" evidence="10">
    <location>
        <begin position="1"/>
        <end position="395"/>
    </location>
</feature>
<name>A0AAN9AWE8_9CAEN</name>
<evidence type="ECO:0000313" key="12">
    <source>
        <dbReference type="Proteomes" id="UP001374579"/>
    </source>
</evidence>
<evidence type="ECO:0000256" key="1">
    <source>
        <dbReference type="ARBA" id="ARBA00004651"/>
    </source>
</evidence>
<proteinExistence type="inferred from homology"/>
<keyword evidence="2" id="KW-1003">Cell membrane</keyword>
<dbReference type="Pfam" id="PF00001">
    <property type="entry name" value="7tm_1"/>
    <property type="match status" value="1"/>
</dbReference>
<evidence type="ECO:0000256" key="8">
    <source>
        <dbReference type="SAM" id="MobiDB-lite"/>
    </source>
</evidence>
<dbReference type="AlphaFoldDB" id="A0AAN9AWE8"/>
<dbReference type="GO" id="GO:0004930">
    <property type="term" value="F:G protein-coupled receptor activity"/>
    <property type="evidence" value="ECO:0007669"/>
    <property type="project" value="UniProtKB-KW"/>
</dbReference>
<keyword evidence="3 7" id="KW-0812">Transmembrane</keyword>
<dbReference type="EMBL" id="JBAMIC010000019">
    <property type="protein sequence ID" value="KAK7094274.1"/>
    <property type="molecule type" value="Genomic_DNA"/>
</dbReference>
<accession>A0AAN9AWE8</accession>
<keyword evidence="12" id="KW-1185">Reference proteome</keyword>
<dbReference type="GO" id="GO:0042277">
    <property type="term" value="F:peptide binding"/>
    <property type="evidence" value="ECO:0007669"/>
    <property type="project" value="TreeGrafter"/>
</dbReference>
<feature type="transmembrane region" description="Helical" evidence="9">
    <location>
        <begin position="230"/>
        <end position="254"/>
    </location>
</feature>
<evidence type="ECO:0000259" key="10">
    <source>
        <dbReference type="PROSITE" id="PS50262"/>
    </source>
</evidence>